<protein>
    <recommendedName>
        <fullName evidence="5">Mercuric ion transport protein</fullName>
    </recommendedName>
</protein>
<gene>
    <name evidence="3" type="ORF">AB8O55_24030</name>
</gene>
<feature type="compositionally biased region" description="Basic and acidic residues" evidence="1">
    <location>
        <begin position="80"/>
        <end position="89"/>
    </location>
</feature>
<feature type="transmembrane region" description="Helical" evidence="2">
    <location>
        <begin position="12"/>
        <end position="39"/>
    </location>
</feature>
<dbReference type="EMBL" id="JBGEHV010000058">
    <property type="protein sequence ID" value="MEY8042485.1"/>
    <property type="molecule type" value="Genomic_DNA"/>
</dbReference>
<comment type="caution">
    <text evidence="3">The sequence shown here is derived from an EMBL/GenBank/DDBJ whole genome shotgun (WGS) entry which is preliminary data.</text>
</comment>
<keyword evidence="2" id="KW-0812">Transmembrane</keyword>
<sequence>MATTDKRGVLATIGLGVLLVLCCAVPALIAAGALGVLGAWLRNPWVIGAALGAALVVAWQVWARHRGRYSTGGGSGLPGNHDDDRPSAP</sequence>
<evidence type="ECO:0000256" key="1">
    <source>
        <dbReference type="SAM" id="MobiDB-lite"/>
    </source>
</evidence>
<evidence type="ECO:0000256" key="2">
    <source>
        <dbReference type="SAM" id="Phobius"/>
    </source>
</evidence>
<keyword evidence="2" id="KW-1133">Transmembrane helix</keyword>
<evidence type="ECO:0000313" key="3">
    <source>
        <dbReference type="EMBL" id="MEY8042485.1"/>
    </source>
</evidence>
<evidence type="ECO:0000313" key="4">
    <source>
        <dbReference type="Proteomes" id="UP001564626"/>
    </source>
</evidence>
<dbReference type="Proteomes" id="UP001564626">
    <property type="component" value="Unassembled WGS sequence"/>
</dbReference>
<dbReference type="RefSeq" id="WP_186361396.1">
    <property type="nucleotide sequence ID" value="NZ_BAABII010000023.1"/>
</dbReference>
<accession>A0ABV4CN09</accession>
<reference evidence="3 4" key="1">
    <citation type="submission" date="2024-08" db="EMBL/GenBank/DDBJ databases">
        <title>Genome mining of Saccharopolyspora cebuensis PGLac3 from Nigerian medicinal plant.</title>
        <authorList>
            <person name="Ezeobiora C.E."/>
            <person name="Igbokwe N.H."/>
            <person name="Amin D.H."/>
            <person name="Mendie U.E."/>
        </authorList>
    </citation>
    <scope>NUCLEOTIDE SEQUENCE [LARGE SCALE GENOMIC DNA]</scope>
    <source>
        <strain evidence="3 4">PGLac3</strain>
    </source>
</reference>
<keyword evidence="4" id="KW-1185">Reference proteome</keyword>
<keyword evidence="2" id="KW-0472">Membrane</keyword>
<name>A0ABV4CN09_9PSEU</name>
<organism evidence="3 4">
    <name type="scientific">Saccharopolyspora cebuensis</name>
    <dbReference type="NCBI Taxonomy" id="418759"/>
    <lineage>
        <taxon>Bacteria</taxon>
        <taxon>Bacillati</taxon>
        <taxon>Actinomycetota</taxon>
        <taxon>Actinomycetes</taxon>
        <taxon>Pseudonocardiales</taxon>
        <taxon>Pseudonocardiaceae</taxon>
        <taxon>Saccharopolyspora</taxon>
    </lineage>
</organism>
<evidence type="ECO:0008006" key="5">
    <source>
        <dbReference type="Google" id="ProtNLM"/>
    </source>
</evidence>
<feature type="transmembrane region" description="Helical" evidence="2">
    <location>
        <begin position="45"/>
        <end position="62"/>
    </location>
</feature>
<feature type="region of interest" description="Disordered" evidence="1">
    <location>
        <begin position="69"/>
        <end position="89"/>
    </location>
</feature>
<proteinExistence type="predicted"/>